<evidence type="ECO:0000256" key="1">
    <source>
        <dbReference type="SAM" id="Coils"/>
    </source>
</evidence>
<dbReference type="Proteomes" id="UP000036513">
    <property type="component" value="Unassembled WGS sequence"/>
</dbReference>
<keyword evidence="1" id="KW-0175">Coiled coil</keyword>
<protein>
    <recommendedName>
        <fullName evidence="4">Helix-turn-helix domain-containing protein</fullName>
    </recommendedName>
</protein>
<gene>
    <name evidence="2" type="ORF">MCHLDSM_01741</name>
</gene>
<dbReference type="AlphaFoldDB" id="A0A0J6WDM9"/>
<reference evidence="2 3" key="1">
    <citation type="journal article" date="2015" name="Genome Biol. Evol.">
        <title>Characterization of Three Mycobacterium spp. with Potential Use in Bioremediation by Genome Sequencing and Comparative Genomics.</title>
        <authorList>
            <person name="Das S."/>
            <person name="Pettersson B.M."/>
            <person name="Behra P.R."/>
            <person name="Ramesh M."/>
            <person name="Dasgupta S."/>
            <person name="Bhattacharya A."/>
            <person name="Kirsebom L.A."/>
        </authorList>
    </citation>
    <scope>NUCLEOTIDE SEQUENCE [LARGE SCALE GENOMIC DNA]</scope>
    <source>
        <strain evidence="2 3">DSM 43826</strain>
    </source>
</reference>
<dbReference type="PATRIC" id="fig|37916.4.peg.1650"/>
<dbReference type="RefSeq" id="WP_006246603.1">
    <property type="nucleotide sequence ID" value="NZ_JYNL01000017.1"/>
</dbReference>
<feature type="coiled-coil region" evidence="1">
    <location>
        <begin position="71"/>
        <end position="110"/>
    </location>
</feature>
<evidence type="ECO:0000313" key="3">
    <source>
        <dbReference type="Proteomes" id="UP000036513"/>
    </source>
</evidence>
<name>A0A0J6WDM9_9MYCO</name>
<evidence type="ECO:0008006" key="4">
    <source>
        <dbReference type="Google" id="ProtNLM"/>
    </source>
</evidence>
<keyword evidence="3" id="KW-1185">Reference proteome</keyword>
<organism evidence="2 3">
    <name type="scientific">Mycolicibacterium chlorophenolicum</name>
    <dbReference type="NCBI Taxonomy" id="37916"/>
    <lineage>
        <taxon>Bacteria</taxon>
        <taxon>Bacillati</taxon>
        <taxon>Actinomycetota</taxon>
        <taxon>Actinomycetes</taxon>
        <taxon>Mycobacteriales</taxon>
        <taxon>Mycobacteriaceae</taxon>
        <taxon>Mycolicibacterium</taxon>
    </lineage>
</organism>
<accession>A0A0J6WDM9</accession>
<evidence type="ECO:0000313" key="2">
    <source>
        <dbReference type="EMBL" id="KMO79857.1"/>
    </source>
</evidence>
<dbReference type="EMBL" id="JYNL01000017">
    <property type="protein sequence ID" value="KMO79857.1"/>
    <property type="molecule type" value="Genomic_DNA"/>
</dbReference>
<proteinExistence type="predicted"/>
<comment type="caution">
    <text evidence="2">The sequence shown here is derived from an EMBL/GenBank/DDBJ whole genome shotgun (WGS) entry which is preliminary data.</text>
</comment>
<dbReference type="SMR" id="A0A0J6WDM9"/>
<sequence>MGTSQPPHAGRPTISLAQAAKLLGKDWRTVKRMVEAGQLDGGSTLAGQRPTYYVYADQVASSSRASATSDSRELLEAIAGLERDLEQARAAEARARNDEAQARASAAAAEEVNRILRANQSILLNAVQDFQQASDGAAALIDDYRALTDRHWAVAGQYRDSANSFAKAASNYQDILGQLLTPDDISALAPPDPPPHRT</sequence>